<dbReference type="SUPFAM" id="SSF53474">
    <property type="entry name" value="alpha/beta-Hydrolases"/>
    <property type="match status" value="1"/>
</dbReference>
<dbReference type="Proteomes" id="UP000600139">
    <property type="component" value="Unassembled WGS sequence"/>
</dbReference>
<evidence type="ECO:0008006" key="7">
    <source>
        <dbReference type="Google" id="ProtNLM"/>
    </source>
</evidence>
<dbReference type="AlphaFoldDB" id="A0A934R3A9"/>
<dbReference type="PANTHER" id="PTHR10272:SF0">
    <property type="entry name" value="PLATELET-ACTIVATING FACTOR ACETYLHYDROLASE"/>
    <property type="match status" value="1"/>
</dbReference>
<accession>A0A934R3A9</accession>
<proteinExistence type="predicted"/>
<evidence type="ECO:0000256" key="3">
    <source>
        <dbReference type="ARBA" id="ARBA00023098"/>
    </source>
</evidence>
<keyword evidence="2" id="KW-0442">Lipid degradation</keyword>
<dbReference type="Pfam" id="PF03403">
    <property type="entry name" value="PAF-AH_p_II"/>
    <property type="match status" value="1"/>
</dbReference>
<gene>
    <name evidence="5" type="ORF">JIN84_08595</name>
</gene>
<sequence length="335" mass="35758">MAGMKTFVTSAAAALISTVLLRAEAAGYDPLKVREGEVVSKTFEVKDAPRDRVLPIRVYLPEATGPAPVILFSHGLGGSRDNNPYLGNHWAKRGYAVVFVQHPGSDESVWKDVAQPDRMAAMRGAASAKNLILRVKDIPVVIDTLTAWNSEEGNPLKGRLDLKHIGMSGHSFGAVTTQSVAGQTFPGGSVSFSEPRLTAAVMFSPSPPKLGDPGEAFGSIRIPCLLMTGTLDTSPIGNTGAEDRLKVFPHLTQAPAWQVVFDKATHMSFGERDLRGNSESGNRYHTPILALTTAFWDAGLKGDAGAKDWLSGDGAKAALAAGDRWELNERARAGR</sequence>
<name>A0A934R3A9_9BACT</name>
<feature type="chain" id="PRO_5037221336" description="Dienelactone hydrolase" evidence="4">
    <location>
        <begin position="26"/>
        <end position="335"/>
    </location>
</feature>
<dbReference type="Gene3D" id="3.40.50.1820">
    <property type="entry name" value="alpha/beta hydrolase"/>
    <property type="match status" value="1"/>
</dbReference>
<dbReference type="InterPro" id="IPR029058">
    <property type="entry name" value="AB_hydrolase_fold"/>
</dbReference>
<keyword evidence="1" id="KW-0378">Hydrolase</keyword>
<keyword evidence="3" id="KW-0443">Lipid metabolism</keyword>
<keyword evidence="6" id="KW-1185">Reference proteome</keyword>
<reference evidence="5" key="1">
    <citation type="submission" date="2021-01" db="EMBL/GenBank/DDBJ databases">
        <title>Modified the classification status of verrucomicrobia.</title>
        <authorList>
            <person name="Feng X."/>
        </authorList>
    </citation>
    <scope>NUCLEOTIDE SEQUENCE</scope>
    <source>
        <strain evidence="5">JCM 18052</strain>
    </source>
</reference>
<dbReference type="RefSeq" id="WP_200350630.1">
    <property type="nucleotide sequence ID" value="NZ_JAENIK010000009.1"/>
</dbReference>
<evidence type="ECO:0000256" key="4">
    <source>
        <dbReference type="SAM" id="SignalP"/>
    </source>
</evidence>
<organism evidence="5 6">
    <name type="scientific">Luteolibacter yonseiensis</name>
    <dbReference type="NCBI Taxonomy" id="1144680"/>
    <lineage>
        <taxon>Bacteria</taxon>
        <taxon>Pseudomonadati</taxon>
        <taxon>Verrucomicrobiota</taxon>
        <taxon>Verrucomicrobiia</taxon>
        <taxon>Verrucomicrobiales</taxon>
        <taxon>Verrucomicrobiaceae</taxon>
        <taxon>Luteolibacter</taxon>
    </lineage>
</organism>
<evidence type="ECO:0000256" key="1">
    <source>
        <dbReference type="ARBA" id="ARBA00022801"/>
    </source>
</evidence>
<dbReference type="GO" id="GO:0003847">
    <property type="term" value="F:1-alkyl-2-acetylglycerophosphocholine esterase activity"/>
    <property type="evidence" value="ECO:0007669"/>
    <property type="project" value="TreeGrafter"/>
</dbReference>
<keyword evidence="4" id="KW-0732">Signal</keyword>
<dbReference type="PANTHER" id="PTHR10272">
    <property type="entry name" value="PLATELET-ACTIVATING FACTOR ACETYLHYDROLASE"/>
    <property type="match status" value="1"/>
</dbReference>
<evidence type="ECO:0000256" key="2">
    <source>
        <dbReference type="ARBA" id="ARBA00022963"/>
    </source>
</evidence>
<feature type="signal peptide" evidence="4">
    <location>
        <begin position="1"/>
        <end position="25"/>
    </location>
</feature>
<evidence type="ECO:0000313" key="5">
    <source>
        <dbReference type="EMBL" id="MBK1815672.1"/>
    </source>
</evidence>
<protein>
    <recommendedName>
        <fullName evidence="7">Dienelactone hydrolase</fullName>
    </recommendedName>
</protein>
<comment type="caution">
    <text evidence="5">The sequence shown here is derived from an EMBL/GenBank/DDBJ whole genome shotgun (WGS) entry which is preliminary data.</text>
</comment>
<evidence type="ECO:0000313" key="6">
    <source>
        <dbReference type="Proteomes" id="UP000600139"/>
    </source>
</evidence>
<dbReference type="GO" id="GO:0016042">
    <property type="term" value="P:lipid catabolic process"/>
    <property type="evidence" value="ECO:0007669"/>
    <property type="project" value="UniProtKB-KW"/>
</dbReference>
<dbReference type="EMBL" id="JAENIK010000009">
    <property type="protein sequence ID" value="MBK1815672.1"/>
    <property type="molecule type" value="Genomic_DNA"/>
</dbReference>